<evidence type="ECO:0000256" key="4">
    <source>
        <dbReference type="ARBA" id="ARBA00023002"/>
    </source>
</evidence>
<dbReference type="PANTHER" id="PTHR10543:SF24">
    <property type="entry name" value="CAROTENOID ISOMEROOXYGENASE"/>
    <property type="match status" value="1"/>
</dbReference>
<gene>
    <name evidence="6" type="ORF">WAX78_12270</name>
</gene>
<comment type="similarity">
    <text evidence="2">Belongs to the carotenoid oxygenase family.</text>
</comment>
<reference evidence="6 7" key="1">
    <citation type="submission" date="2024-01" db="EMBL/GenBank/DDBJ databases">
        <title>Seven novel Bacillus-like species.</title>
        <authorList>
            <person name="Liu G."/>
        </authorList>
    </citation>
    <scope>NUCLEOTIDE SEQUENCE [LARGE SCALE GENOMIC DNA]</scope>
    <source>
        <strain evidence="6 7">FJAT-53711</strain>
    </source>
</reference>
<dbReference type="Proteomes" id="UP001367922">
    <property type="component" value="Unassembled WGS sequence"/>
</dbReference>
<dbReference type="InterPro" id="IPR004294">
    <property type="entry name" value="Carotenoid_Oase"/>
</dbReference>
<name>A0ABU8FW64_9BACI</name>
<comment type="caution">
    <text evidence="6">The sequence shown here is derived from an EMBL/GenBank/DDBJ whole genome shotgun (WGS) entry which is preliminary data.</text>
</comment>
<keyword evidence="7" id="KW-1185">Reference proteome</keyword>
<proteinExistence type="inferred from homology"/>
<dbReference type="Pfam" id="PF03055">
    <property type="entry name" value="RPE65"/>
    <property type="match status" value="1"/>
</dbReference>
<accession>A0ABU8FW64</accession>
<dbReference type="PANTHER" id="PTHR10543">
    <property type="entry name" value="BETA-CAROTENE DIOXYGENASE"/>
    <property type="match status" value="1"/>
</dbReference>
<dbReference type="EMBL" id="JBAWSV010000004">
    <property type="protein sequence ID" value="MEI4830229.1"/>
    <property type="molecule type" value="Genomic_DNA"/>
</dbReference>
<keyword evidence="4" id="KW-0560">Oxidoreductase</keyword>
<evidence type="ECO:0000256" key="3">
    <source>
        <dbReference type="ARBA" id="ARBA00022723"/>
    </source>
</evidence>
<sequence length="452" mass="50436">MNTFQKGLSSLNKEVEIGSLPIQGQIPIWLSGSLFRNGPAHFMGGHWFDGLAMIHKFSFRHGNVSYTNRFLRTEAYHHVMEAGKQVAGFGSAGTAGGSNNTNVNIMKMDHHFLALTESPGMVEFDPLTLNTIGVYQFQDNIPAHMTTAHPHLDPHSGQLINFTIQFGKTTFYHIYTIDPMTAHRQLIGSIETDRPGYMHSFAITNHYIILLEFPLVIQPMLLKTGKNFTDSLIWKPDQGLRFLVVSKADGKLHRIVESQAGFGFHVINAFEQGKDVVIDACISKEASAVTNLSIDQLTGDSQIGSHPQFKRYILEEGRSVAVEEILSLESIELPSIHYQRYNGQNYRYAYGVSTSLLHPENMDNQLIKIDTRTGESKIWSQEDCYPGEPVFVATPNGTKEDEGILLSVVLSGVQGRSFLLVLDAQTMDEIGRAEVPHHIPFGFHGIYTEEGM</sequence>
<organism evidence="6 7">
    <name type="scientific">Bacillus yunxiaonensis</name>
    <dbReference type="NCBI Taxonomy" id="3127665"/>
    <lineage>
        <taxon>Bacteria</taxon>
        <taxon>Bacillati</taxon>
        <taxon>Bacillota</taxon>
        <taxon>Bacilli</taxon>
        <taxon>Bacillales</taxon>
        <taxon>Bacillaceae</taxon>
        <taxon>Bacillus</taxon>
    </lineage>
</organism>
<evidence type="ECO:0000313" key="6">
    <source>
        <dbReference type="EMBL" id="MEI4830229.1"/>
    </source>
</evidence>
<comment type="cofactor">
    <cofactor evidence="1">
        <name>Fe(2+)</name>
        <dbReference type="ChEBI" id="CHEBI:29033"/>
    </cofactor>
</comment>
<dbReference type="RefSeq" id="WP_336482564.1">
    <property type="nucleotide sequence ID" value="NZ_JBAWSV010000004.1"/>
</dbReference>
<evidence type="ECO:0000256" key="1">
    <source>
        <dbReference type="ARBA" id="ARBA00001954"/>
    </source>
</evidence>
<keyword evidence="5" id="KW-0408">Iron</keyword>
<keyword evidence="3" id="KW-0479">Metal-binding</keyword>
<protein>
    <submittedName>
        <fullName evidence="6">Carotenoid oxygenase family protein</fullName>
    </submittedName>
</protein>
<evidence type="ECO:0000313" key="7">
    <source>
        <dbReference type="Proteomes" id="UP001367922"/>
    </source>
</evidence>
<evidence type="ECO:0000256" key="2">
    <source>
        <dbReference type="ARBA" id="ARBA00006787"/>
    </source>
</evidence>
<evidence type="ECO:0000256" key="5">
    <source>
        <dbReference type="ARBA" id="ARBA00023004"/>
    </source>
</evidence>